<dbReference type="RefSeq" id="WP_148450023.1">
    <property type="nucleotide sequence ID" value="NZ_VSDO01000001.1"/>
</dbReference>
<keyword evidence="3" id="KW-1185">Reference proteome</keyword>
<keyword evidence="2" id="KW-0489">Methyltransferase</keyword>
<evidence type="ECO:0000313" key="2">
    <source>
        <dbReference type="EMBL" id="TYA14450.1"/>
    </source>
</evidence>
<evidence type="ECO:0000259" key="1">
    <source>
        <dbReference type="Pfam" id="PF13649"/>
    </source>
</evidence>
<dbReference type="CDD" id="cd02440">
    <property type="entry name" value="AdoMet_MTases"/>
    <property type="match status" value="1"/>
</dbReference>
<accession>A0A5D0CXP4</accession>
<gene>
    <name evidence="2" type="ORF">FRY98_01815</name>
</gene>
<proteinExistence type="predicted"/>
<organism evidence="2 3">
    <name type="scientific">Paenibacillus faecis</name>
    <dbReference type="NCBI Taxonomy" id="862114"/>
    <lineage>
        <taxon>Bacteria</taxon>
        <taxon>Bacillati</taxon>
        <taxon>Bacillota</taxon>
        <taxon>Bacilli</taxon>
        <taxon>Bacillales</taxon>
        <taxon>Paenibacillaceae</taxon>
        <taxon>Paenibacillus</taxon>
    </lineage>
</organism>
<dbReference type="Gene3D" id="3.40.50.150">
    <property type="entry name" value="Vaccinia Virus protein VP39"/>
    <property type="match status" value="1"/>
</dbReference>
<name>A0A5D0CXP4_9BACL</name>
<dbReference type="GO" id="GO:0008168">
    <property type="term" value="F:methyltransferase activity"/>
    <property type="evidence" value="ECO:0007669"/>
    <property type="project" value="UniProtKB-KW"/>
</dbReference>
<dbReference type="InterPro" id="IPR041698">
    <property type="entry name" value="Methyltransf_25"/>
</dbReference>
<dbReference type="OrthoDB" id="9810615at2"/>
<keyword evidence="2" id="KW-0808">Transferase</keyword>
<evidence type="ECO:0000313" key="3">
    <source>
        <dbReference type="Proteomes" id="UP000325218"/>
    </source>
</evidence>
<dbReference type="AlphaFoldDB" id="A0A5D0CXP4"/>
<dbReference type="Pfam" id="PF13649">
    <property type="entry name" value="Methyltransf_25"/>
    <property type="match status" value="1"/>
</dbReference>
<protein>
    <submittedName>
        <fullName evidence="2">Class I SAM-dependent methyltransferase</fullName>
    </submittedName>
</protein>
<feature type="domain" description="Methyltransferase" evidence="1">
    <location>
        <begin position="46"/>
        <end position="143"/>
    </location>
</feature>
<reference evidence="2 3" key="1">
    <citation type="submission" date="2019-08" db="EMBL/GenBank/DDBJ databases">
        <title>Genome sequencing of Paenibacillus faecis DSM 23593(T).</title>
        <authorList>
            <person name="Kook J.-K."/>
            <person name="Park S.-N."/>
            <person name="Lim Y.K."/>
        </authorList>
    </citation>
    <scope>NUCLEOTIDE SEQUENCE [LARGE SCALE GENOMIC DNA]</scope>
    <source>
        <strain evidence="2 3">DSM 23593</strain>
    </source>
</reference>
<sequence>MSETVKRYYDDSAEREWSRLDHPYSRVEWLSTLRLMDRYLPETGHICDIGSGPGRYAAELLQQGYRVTLIDLSVKALALAEQEFRKLGLQAEAYLCEDARNLHLLEADQFEGALVLGPLYHILEEEQRLQVIRQTARILKADGVALFSYINSWGVLKAGVTEFSESYRDPEQIYGYLQEQKLDENRGFTESYFTIPAKALDEVRAGGFDILSYAGAESFLAGMSAEVTRLYREDRLVYDNLLQAASETSEAPQYREATEHLIIVARKKAAELENHAW</sequence>
<dbReference type="GO" id="GO:0032259">
    <property type="term" value="P:methylation"/>
    <property type="evidence" value="ECO:0007669"/>
    <property type="project" value="UniProtKB-KW"/>
</dbReference>
<dbReference type="EMBL" id="VSDO01000001">
    <property type="protein sequence ID" value="TYA14450.1"/>
    <property type="molecule type" value="Genomic_DNA"/>
</dbReference>
<dbReference type="InterPro" id="IPR029063">
    <property type="entry name" value="SAM-dependent_MTases_sf"/>
</dbReference>
<dbReference type="Proteomes" id="UP000325218">
    <property type="component" value="Unassembled WGS sequence"/>
</dbReference>
<comment type="caution">
    <text evidence="2">The sequence shown here is derived from an EMBL/GenBank/DDBJ whole genome shotgun (WGS) entry which is preliminary data.</text>
</comment>
<dbReference type="SUPFAM" id="SSF53335">
    <property type="entry name" value="S-adenosyl-L-methionine-dependent methyltransferases"/>
    <property type="match status" value="1"/>
</dbReference>